<dbReference type="AlphaFoldDB" id="A0A5R9GJA6"/>
<dbReference type="InterPro" id="IPR007353">
    <property type="entry name" value="DUF421"/>
</dbReference>
<dbReference type="PANTHER" id="PTHR34582">
    <property type="entry name" value="UPF0702 TRANSMEMBRANE PROTEIN YCAP"/>
    <property type="match status" value="1"/>
</dbReference>
<evidence type="ECO:0000256" key="4">
    <source>
        <dbReference type="ARBA" id="ARBA00022692"/>
    </source>
</evidence>
<dbReference type="Proteomes" id="UP000309676">
    <property type="component" value="Unassembled WGS sequence"/>
</dbReference>
<evidence type="ECO:0000256" key="3">
    <source>
        <dbReference type="ARBA" id="ARBA00022475"/>
    </source>
</evidence>
<keyword evidence="6 7" id="KW-0472">Membrane</keyword>
<organism evidence="9 10">
    <name type="scientific">Paenibacillus antri</name>
    <dbReference type="NCBI Taxonomy" id="2582848"/>
    <lineage>
        <taxon>Bacteria</taxon>
        <taxon>Bacillati</taxon>
        <taxon>Bacillota</taxon>
        <taxon>Bacilli</taxon>
        <taxon>Bacillales</taxon>
        <taxon>Paenibacillaceae</taxon>
        <taxon>Paenibacillus</taxon>
    </lineage>
</organism>
<protein>
    <submittedName>
        <fullName evidence="9">DUF421 domain-containing protein</fullName>
    </submittedName>
</protein>
<evidence type="ECO:0000313" key="9">
    <source>
        <dbReference type="EMBL" id="TLS53564.1"/>
    </source>
</evidence>
<feature type="transmembrane region" description="Helical" evidence="7">
    <location>
        <begin position="62"/>
        <end position="80"/>
    </location>
</feature>
<evidence type="ECO:0000313" key="10">
    <source>
        <dbReference type="Proteomes" id="UP000309676"/>
    </source>
</evidence>
<accession>A0A5R9GJA6</accession>
<dbReference type="InterPro" id="IPR023090">
    <property type="entry name" value="UPF0702_alpha/beta_dom_sf"/>
</dbReference>
<dbReference type="RefSeq" id="WP_138192882.1">
    <property type="nucleotide sequence ID" value="NZ_VCIW01000002.1"/>
</dbReference>
<dbReference type="OrthoDB" id="1682423at2"/>
<keyword evidence="3" id="KW-1003">Cell membrane</keyword>
<evidence type="ECO:0000256" key="1">
    <source>
        <dbReference type="ARBA" id="ARBA00004651"/>
    </source>
</evidence>
<keyword evidence="4 7" id="KW-0812">Transmembrane</keyword>
<dbReference type="EMBL" id="VCIW01000002">
    <property type="protein sequence ID" value="TLS53564.1"/>
    <property type="molecule type" value="Genomic_DNA"/>
</dbReference>
<comment type="caution">
    <text evidence="9">The sequence shown here is derived from an EMBL/GenBank/DDBJ whole genome shotgun (WGS) entry which is preliminary data.</text>
</comment>
<feature type="domain" description="YetF C-terminal" evidence="8">
    <location>
        <begin position="81"/>
        <end position="219"/>
    </location>
</feature>
<comment type="similarity">
    <text evidence="2">Belongs to the UPF0702 family.</text>
</comment>
<dbReference type="PANTHER" id="PTHR34582:SF6">
    <property type="entry name" value="UPF0702 TRANSMEMBRANE PROTEIN YCAP"/>
    <property type="match status" value="1"/>
</dbReference>
<sequence>MEAVTIFSRTVLIYFVIYLAIRMMGKREIGKLSVFDLVISIMITELAVIVVENPERPLWEGIGPMLLLALLQIVIAFVTLKSRRLRLLFEGKASPIISNGKLDRDEMKRQRYSLDDLMLQLREKNVMNVADVEFAVLEPTGRLALMKKEEYDSGNTSGERAGKAPPDFRFVGLPVPLIMDGKVQKEGLEKIGQTRFWLKRELESRGVKDAKDVFLCTVDHRGRWFIDKK</sequence>
<feature type="transmembrane region" description="Helical" evidence="7">
    <location>
        <begin position="6"/>
        <end position="25"/>
    </location>
</feature>
<feature type="transmembrane region" description="Helical" evidence="7">
    <location>
        <begin position="32"/>
        <end position="50"/>
    </location>
</feature>
<dbReference type="Pfam" id="PF04239">
    <property type="entry name" value="DUF421"/>
    <property type="match status" value="1"/>
</dbReference>
<evidence type="ECO:0000256" key="2">
    <source>
        <dbReference type="ARBA" id="ARBA00006448"/>
    </source>
</evidence>
<keyword evidence="10" id="KW-1185">Reference proteome</keyword>
<reference evidence="9 10" key="1">
    <citation type="submission" date="2019-05" db="EMBL/GenBank/DDBJ databases">
        <authorList>
            <person name="Narsing Rao M.P."/>
            <person name="Li W.J."/>
        </authorList>
    </citation>
    <scope>NUCLEOTIDE SEQUENCE [LARGE SCALE GENOMIC DNA]</scope>
    <source>
        <strain evidence="9 10">SYSU_K30003</strain>
    </source>
</reference>
<evidence type="ECO:0000259" key="8">
    <source>
        <dbReference type="Pfam" id="PF04239"/>
    </source>
</evidence>
<gene>
    <name evidence="9" type="ORF">FE782_04645</name>
</gene>
<evidence type="ECO:0000256" key="6">
    <source>
        <dbReference type="ARBA" id="ARBA00023136"/>
    </source>
</evidence>
<keyword evidence="5 7" id="KW-1133">Transmembrane helix</keyword>
<evidence type="ECO:0000256" key="7">
    <source>
        <dbReference type="SAM" id="Phobius"/>
    </source>
</evidence>
<proteinExistence type="inferred from homology"/>
<evidence type="ECO:0000256" key="5">
    <source>
        <dbReference type="ARBA" id="ARBA00022989"/>
    </source>
</evidence>
<name>A0A5R9GJA6_9BACL</name>
<dbReference type="Gene3D" id="3.30.240.20">
    <property type="entry name" value="bsu07140 like domains"/>
    <property type="match status" value="2"/>
</dbReference>
<dbReference type="GO" id="GO:0005886">
    <property type="term" value="C:plasma membrane"/>
    <property type="evidence" value="ECO:0007669"/>
    <property type="project" value="UniProtKB-SubCell"/>
</dbReference>
<comment type="subcellular location">
    <subcellularLocation>
        <location evidence="1">Cell membrane</location>
        <topology evidence="1">Multi-pass membrane protein</topology>
    </subcellularLocation>
</comment>